<evidence type="ECO:0000259" key="2">
    <source>
        <dbReference type="Pfam" id="PF13635"/>
    </source>
</evidence>
<protein>
    <recommendedName>
        <fullName evidence="4">AAA+ ATPase domain-containing protein</fullName>
    </recommendedName>
</protein>
<evidence type="ECO:0000313" key="3">
    <source>
        <dbReference type="EMBL" id="QNO52976.1"/>
    </source>
</evidence>
<dbReference type="InterPro" id="IPR041682">
    <property type="entry name" value="AAA_14"/>
</dbReference>
<reference evidence="3" key="1">
    <citation type="submission" date="2020-06" db="EMBL/GenBank/DDBJ databases">
        <title>Unique genomic features of the anaerobic methanotrophic archaea.</title>
        <authorList>
            <person name="Chadwick G.L."/>
            <person name="Skennerton C.T."/>
            <person name="Laso-Perez R."/>
            <person name="Leu A.O."/>
            <person name="Speth D.R."/>
            <person name="Yu H."/>
            <person name="Morgan-Lang C."/>
            <person name="Hatzenpichler R."/>
            <person name="Goudeau D."/>
            <person name="Malmstrom R."/>
            <person name="Brazelton W.J."/>
            <person name="Woyke T."/>
            <person name="Hallam S.J."/>
            <person name="Tyson G.W."/>
            <person name="Wegener G."/>
            <person name="Boetius A."/>
            <person name="Orphan V."/>
        </authorList>
    </citation>
    <scope>NUCLEOTIDE SEQUENCE</scope>
</reference>
<dbReference type="PANTHER" id="PTHR33295:SF18">
    <property type="entry name" value="AAA+ ATPASE DOMAIN-CONTAINING PROTEIN"/>
    <property type="match status" value="1"/>
</dbReference>
<organism evidence="3">
    <name type="scientific">Candidatus Methanophagaceae archaeon ANME-1 ERB6</name>
    <dbReference type="NCBI Taxonomy" id="2759912"/>
    <lineage>
        <taxon>Archaea</taxon>
        <taxon>Methanobacteriati</taxon>
        <taxon>Methanobacteriota</taxon>
        <taxon>Stenosarchaea group</taxon>
        <taxon>Methanomicrobia</taxon>
        <taxon>Candidatus Methanophagales</taxon>
        <taxon>Candidatus Methanophagaceae</taxon>
    </lineage>
</organism>
<evidence type="ECO:0008006" key="4">
    <source>
        <dbReference type="Google" id="ProtNLM"/>
    </source>
</evidence>
<name>A0A7G9YY92_9EURY</name>
<dbReference type="PANTHER" id="PTHR33295">
    <property type="entry name" value="ATPASE"/>
    <property type="match status" value="1"/>
</dbReference>
<gene>
    <name evidence="3" type="ORF">FLHAOPAA_00006</name>
</gene>
<dbReference type="EMBL" id="MT631527">
    <property type="protein sequence ID" value="QNO52976.1"/>
    <property type="molecule type" value="Genomic_DNA"/>
</dbReference>
<dbReference type="Pfam" id="PF13173">
    <property type="entry name" value="AAA_14"/>
    <property type="match status" value="1"/>
</dbReference>
<feature type="domain" description="AAA" evidence="1">
    <location>
        <begin position="47"/>
        <end position="180"/>
    </location>
</feature>
<feature type="domain" description="DUF4143" evidence="2">
    <location>
        <begin position="286"/>
        <end position="451"/>
    </location>
</feature>
<dbReference type="AlphaFoldDB" id="A0A7G9YY92"/>
<dbReference type="InterPro" id="IPR027417">
    <property type="entry name" value="P-loop_NTPase"/>
</dbReference>
<sequence>MVEISKIVEQNLWWRFGCDFMYYDKTMKEYEDAEVKFERKRIDLETSNIYAIHGMRQVGKTTEIKKKILWLMRDEGVDPDSICYFSCETLVSRRELRKVLDFFLDKLVEQGRIYVFLDEINFVKDWVLEIKRIADSDKFDRVVILFTGSPFGIKVHTHELIGRNVEGNRYFLRPLSFRDFVLQVCQQCYSLTSDRVLERELEILPENLSSNTVSLEEPLEKIVPFFRRMLKFDASLRFLFNIYLKTGGFPSVINDYLRSSRVKEREKVKPEFYERFIELVTKDALKQGKSDRTMQQVISAILKKFGSRYDFRGLTEEIEEPISHPTVIDYLRLMEDNFLVHVLYSYDFSKKTGRSKGMKKIYFTDPLIFHSFNSWLHGKPGYSYSDEFVLDEEKVSLLVEGIVGNHLARVKEVPIIKPADRFLWFYYDARKELDFVYQRENGEYFGIEVKYKPRVSFKDVATLSMPKEYLILSKREFDTKGNIAIVPVYIFLCLLESSENNL</sequence>
<dbReference type="Pfam" id="PF13635">
    <property type="entry name" value="DUF4143"/>
    <property type="match status" value="1"/>
</dbReference>
<dbReference type="InterPro" id="IPR025420">
    <property type="entry name" value="DUF4143"/>
</dbReference>
<accession>A0A7G9YY92</accession>
<evidence type="ECO:0000259" key="1">
    <source>
        <dbReference type="Pfam" id="PF13173"/>
    </source>
</evidence>
<proteinExistence type="predicted"/>
<dbReference type="SUPFAM" id="SSF52540">
    <property type="entry name" value="P-loop containing nucleoside triphosphate hydrolases"/>
    <property type="match status" value="1"/>
</dbReference>